<dbReference type="PROSITE" id="PS51278">
    <property type="entry name" value="GATASE_TYPE_2"/>
    <property type="match status" value="1"/>
</dbReference>
<organism evidence="2 3">
    <name type="scientific">Candidatus Magnetobacterium bavaricum</name>
    <dbReference type="NCBI Taxonomy" id="29290"/>
    <lineage>
        <taxon>Bacteria</taxon>
        <taxon>Pseudomonadati</taxon>
        <taxon>Nitrospirota</taxon>
        <taxon>Thermodesulfovibrionia</taxon>
        <taxon>Thermodesulfovibrionales</taxon>
        <taxon>Candidatus Magnetobacteriaceae</taxon>
        <taxon>Candidatus Magnetobacterium</taxon>
    </lineage>
</organism>
<sequence>MCGICGVYGLVDKDLLQMMCKTLAHRGPDNEGYYYDSKVMLGMRRLKVID</sequence>
<dbReference type="InterPro" id="IPR017932">
    <property type="entry name" value="GATase_2_dom"/>
</dbReference>
<dbReference type="EMBL" id="LACI01000426">
    <property type="protein sequence ID" value="KJU86868.1"/>
    <property type="molecule type" value="Genomic_DNA"/>
</dbReference>
<gene>
    <name evidence="2" type="ORF">MBAV_000937</name>
</gene>
<dbReference type="SUPFAM" id="SSF56235">
    <property type="entry name" value="N-terminal nucleophile aminohydrolases (Ntn hydrolases)"/>
    <property type="match status" value="1"/>
</dbReference>
<proteinExistence type="predicted"/>
<dbReference type="AlphaFoldDB" id="A0A0F3H1S9"/>
<accession>A0A0F3H1S9</accession>
<protein>
    <submittedName>
        <fullName evidence="2">Asparagine synthase</fullName>
    </submittedName>
</protein>
<reference evidence="2 3" key="1">
    <citation type="submission" date="2015-02" db="EMBL/GenBank/DDBJ databases">
        <title>Single-cell genomics of uncultivated deep-branching MTB reveals a conserved set of magnetosome genes.</title>
        <authorList>
            <person name="Kolinko S."/>
            <person name="Richter M."/>
            <person name="Glockner F.O."/>
            <person name="Brachmann A."/>
            <person name="Schuler D."/>
        </authorList>
    </citation>
    <scope>NUCLEOTIDE SEQUENCE [LARGE SCALE GENOMIC DNA]</scope>
    <source>
        <strain evidence="2">TM-1</strain>
    </source>
</reference>
<feature type="domain" description="Glutamine amidotransferase type-2" evidence="1">
    <location>
        <begin position="2"/>
        <end position="50"/>
    </location>
</feature>
<feature type="non-terminal residue" evidence="2">
    <location>
        <position position="50"/>
    </location>
</feature>
<dbReference type="InterPro" id="IPR029055">
    <property type="entry name" value="Ntn_hydrolases_N"/>
</dbReference>
<evidence type="ECO:0000313" key="3">
    <source>
        <dbReference type="Proteomes" id="UP000033423"/>
    </source>
</evidence>
<comment type="caution">
    <text evidence="2">The sequence shown here is derived from an EMBL/GenBank/DDBJ whole genome shotgun (WGS) entry which is preliminary data.</text>
</comment>
<name>A0A0F3H1S9_9BACT</name>
<evidence type="ECO:0000259" key="1">
    <source>
        <dbReference type="PROSITE" id="PS51278"/>
    </source>
</evidence>
<keyword evidence="3" id="KW-1185">Reference proteome</keyword>
<evidence type="ECO:0000313" key="2">
    <source>
        <dbReference type="EMBL" id="KJU86868.1"/>
    </source>
</evidence>
<dbReference type="Gene3D" id="3.60.20.10">
    <property type="entry name" value="Glutamine Phosphoribosylpyrophosphate, subunit 1, domain 1"/>
    <property type="match status" value="1"/>
</dbReference>
<dbReference type="Proteomes" id="UP000033423">
    <property type="component" value="Unassembled WGS sequence"/>
</dbReference>